<dbReference type="EMBL" id="SSOP01000017">
    <property type="protein sequence ID" value="KAB5594732.1"/>
    <property type="molecule type" value="Genomic_DNA"/>
</dbReference>
<comment type="caution">
    <text evidence="2">The sequence shown here is derived from an EMBL/GenBank/DDBJ whole genome shotgun (WGS) entry which is preliminary data.</text>
</comment>
<dbReference type="PANTHER" id="PTHR28244">
    <property type="entry name" value="RNA POLYMERASE I-SPECIFIC TRANSCRIPTION INITIATION FACTOR RRN11"/>
    <property type="match status" value="1"/>
</dbReference>
<protein>
    <submittedName>
        <fullName evidence="2">RNA polymerase I specific initiation factor</fullName>
    </submittedName>
</protein>
<dbReference type="GO" id="GO:0042790">
    <property type="term" value="P:nucleolar large rRNA transcription by RNA polymerase I"/>
    <property type="evidence" value="ECO:0007669"/>
    <property type="project" value="TreeGrafter"/>
</dbReference>
<feature type="compositionally biased region" description="Acidic residues" evidence="1">
    <location>
        <begin position="220"/>
        <end position="229"/>
    </location>
</feature>
<keyword evidence="2" id="KW-0396">Initiation factor</keyword>
<dbReference type="InterPro" id="IPR053029">
    <property type="entry name" value="RNA_pol_I-specific_init_factor"/>
</dbReference>
<name>A0A5N5QSJ0_9AGAM</name>
<reference evidence="2 3" key="1">
    <citation type="journal article" date="2019" name="Fungal Biol. Biotechnol.">
        <title>Draft genome sequence of fastidious pathogen Ceratobasidium theobromae, which causes vascular-streak dieback in Theobroma cacao.</title>
        <authorList>
            <person name="Ali S.S."/>
            <person name="Asman A."/>
            <person name="Shao J."/>
            <person name="Firmansyah A.P."/>
            <person name="Susilo A.W."/>
            <person name="Rosmana A."/>
            <person name="McMahon P."/>
            <person name="Junaid M."/>
            <person name="Guest D."/>
            <person name="Kheng T.Y."/>
            <person name="Meinhardt L.W."/>
            <person name="Bailey B.A."/>
        </authorList>
    </citation>
    <scope>NUCLEOTIDE SEQUENCE [LARGE SCALE GENOMIC DNA]</scope>
    <source>
        <strain evidence="2 3">CT2</strain>
    </source>
</reference>
<evidence type="ECO:0000256" key="1">
    <source>
        <dbReference type="SAM" id="MobiDB-lite"/>
    </source>
</evidence>
<dbReference type="Proteomes" id="UP000383932">
    <property type="component" value="Unassembled WGS sequence"/>
</dbReference>
<evidence type="ECO:0000313" key="3">
    <source>
        <dbReference type="Proteomes" id="UP000383932"/>
    </source>
</evidence>
<dbReference type="GO" id="GO:0001181">
    <property type="term" value="F:RNA polymerase I general transcription initiation factor activity"/>
    <property type="evidence" value="ECO:0007669"/>
    <property type="project" value="InterPro"/>
</dbReference>
<dbReference type="InterPro" id="IPR011990">
    <property type="entry name" value="TPR-like_helical_dom_sf"/>
</dbReference>
<dbReference type="GO" id="GO:0070860">
    <property type="term" value="C:RNA polymerase I core factor complex"/>
    <property type="evidence" value="ECO:0007669"/>
    <property type="project" value="TreeGrafter"/>
</dbReference>
<dbReference type="Gene3D" id="1.25.40.10">
    <property type="entry name" value="Tetratricopeptide repeat domain"/>
    <property type="match status" value="1"/>
</dbReference>
<accession>A0A5N5QSJ0</accession>
<proteinExistence type="predicted"/>
<dbReference type="GO" id="GO:0001164">
    <property type="term" value="F:RNA polymerase I core promoter sequence-specific DNA binding"/>
    <property type="evidence" value="ECO:0007669"/>
    <property type="project" value="InterPro"/>
</dbReference>
<organism evidence="2 3">
    <name type="scientific">Ceratobasidium theobromae</name>
    <dbReference type="NCBI Taxonomy" id="1582974"/>
    <lineage>
        <taxon>Eukaryota</taxon>
        <taxon>Fungi</taxon>
        <taxon>Dikarya</taxon>
        <taxon>Basidiomycota</taxon>
        <taxon>Agaricomycotina</taxon>
        <taxon>Agaricomycetes</taxon>
        <taxon>Cantharellales</taxon>
        <taxon>Ceratobasidiaceae</taxon>
        <taxon>Ceratobasidium</taxon>
    </lineage>
</organism>
<evidence type="ECO:0000313" key="2">
    <source>
        <dbReference type="EMBL" id="KAB5594732.1"/>
    </source>
</evidence>
<feature type="compositionally biased region" description="Basic and acidic residues" evidence="1">
    <location>
        <begin position="233"/>
        <end position="244"/>
    </location>
</feature>
<feature type="compositionally biased region" description="Basic residues" evidence="1">
    <location>
        <begin position="245"/>
        <end position="258"/>
    </location>
</feature>
<dbReference type="AlphaFoldDB" id="A0A5N5QSJ0"/>
<dbReference type="GO" id="GO:0003743">
    <property type="term" value="F:translation initiation factor activity"/>
    <property type="evidence" value="ECO:0007669"/>
    <property type="project" value="UniProtKB-KW"/>
</dbReference>
<dbReference type="GO" id="GO:0017025">
    <property type="term" value="F:TBP-class protein binding"/>
    <property type="evidence" value="ECO:0007669"/>
    <property type="project" value="TreeGrafter"/>
</dbReference>
<keyword evidence="3" id="KW-1185">Reference proteome</keyword>
<dbReference type="Pfam" id="PF04090">
    <property type="entry name" value="Rrn11"/>
    <property type="match status" value="1"/>
</dbReference>
<sequence length="258" mass="29421">MSFTPLFRLAPRPHRELSPATSSRKQHIRFVNDILHVCLQRGDLPRARRAWSILVKCPEVDMESIWQVGLALIPGREDGKGRATRDHVNYLKRVRLQILPSQETLLKETVLALIDMGEYQEALDELDLYIVTMPFDQNPVLHIYAGMLWMYTAWPESPEPMGSVGAMETRNWNASRIAAARRHFRRAVALDPGNLFARGFLDRLGCDVVESQPVVAGDMSAEDEDEEMVDIPSKIESDTDESTRPTKRRRSRGKEKTP</sequence>
<feature type="region of interest" description="Disordered" evidence="1">
    <location>
        <begin position="215"/>
        <end position="258"/>
    </location>
</feature>
<gene>
    <name evidence="2" type="ORF">CTheo_1879</name>
</gene>
<dbReference type="OrthoDB" id="2159786at2759"/>
<keyword evidence="2" id="KW-0648">Protein biosynthesis</keyword>
<dbReference type="PANTHER" id="PTHR28244:SF1">
    <property type="entry name" value="RNA POLYMERASE I-SPECIFIC TRANSCRIPTION INITIATION FACTOR RRN11"/>
    <property type="match status" value="1"/>
</dbReference>
<dbReference type="InterPro" id="IPR007224">
    <property type="entry name" value="TIF_Rrn11"/>
</dbReference>